<organism evidence="7 8">
    <name type="scientific">Asanoa siamensis</name>
    <dbReference type="NCBI Taxonomy" id="926357"/>
    <lineage>
        <taxon>Bacteria</taxon>
        <taxon>Bacillati</taxon>
        <taxon>Actinomycetota</taxon>
        <taxon>Actinomycetes</taxon>
        <taxon>Micromonosporales</taxon>
        <taxon>Micromonosporaceae</taxon>
        <taxon>Asanoa</taxon>
    </lineage>
</organism>
<dbReference type="EMBL" id="BONE01000053">
    <property type="protein sequence ID" value="GIF76096.1"/>
    <property type="molecule type" value="Genomic_DNA"/>
</dbReference>
<keyword evidence="2" id="KW-0805">Transcription regulation</keyword>
<dbReference type="RefSeq" id="WP_203716923.1">
    <property type="nucleotide sequence ID" value="NZ_BONE01000053.1"/>
</dbReference>
<evidence type="ECO:0000256" key="4">
    <source>
        <dbReference type="ARBA" id="ARBA00023163"/>
    </source>
</evidence>
<keyword evidence="1" id="KW-0678">Repressor</keyword>
<dbReference type="SUPFAM" id="SSF46689">
    <property type="entry name" value="Homeodomain-like"/>
    <property type="match status" value="1"/>
</dbReference>
<dbReference type="InterPro" id="IPR036271">
    <property type="entry name" value="Tet_transcr_reg_TetR-rel_C_sf"/>
</dbReference>
<feature type="DNA-binding region" description="H-T-H motif" evidence="5">
    <location>
        <begin position="31"/>
        <end position="50"/>
    </location>
</feature>
<evidence type="ECO:0000256" key="5">
    <source>
        <dbReference type="PROSITE-ProRule" id="PRU00335"/>
    </source>
</evidence>
<dbReference type="PANTHER" id="PTHR30055:SF234">
    <property type="entry name" value="HTH-TYPE TRANSCRIPTIONAL REGULATOR BETI"/>
    <property type="match status" value="1"/>
</dbReference>
<evidence type="ECO:0000313" key="7">
    <source>
        <dbReference type="EMBL" id="GIF76096.1"/>
    </source>
</evidence>
<evidence type="ECO:0000313" key="8">
    <source>
        <dbReference type="Proteomes" id="UP000604117"/>
    </source>
</evidence>
<evidence type="ECO:0000256" key="1">
    <source>
        <dbReference type="ARBA" id="ARBA00022491"/>
    </source>
</evidence>
<reference evidence="7 8" key="1">
    <citation type="submission" date="2021-01" db="EMBL/GenBank/DDBJ databases">
        <title>Whole genome shotgun sequence of Asanoa siamensis NBRC 107932.</title>
        <authorList>
            <person name="Komaki H."/>
            <person name="Tamura T."/>
        </authorList>
    </citation>
    <scope>NUCLEOTIDE SEQUENCE [LARGE SCALE GENOMIC DNA]</scope>
    <source>
        <strain evidence="7 8">NBRC 107932</strain>
    </source>
</reference>
<comment type="caution">
    <text evidence="7">The sequence shown here is derived from an EMBL/GenBank/DDBJ whole genome shotgun (WGS) entry which is preliminary data.</text>
</comment>
<dbReference type="Gene3D" id="1.10.357.10">
    <property type="entry name" value="Tetracycline Repressor, domain 2"/>
    <property type="match status" value="1"/>
</dbReference>
<dbReference type="Proteomes" id="UP000604117">
    <property type="component" value="Unassembled WGS sequence"/>
</dbReference>
<dbReference type="InterPro" id="IPR039538">
    <property type="entry name" value="BetI_C"/>
</dbReference>
<gene>
    <name evidence="7" type="ORF">Asi02nite_56140</name>
</gene>
<dbReference type="PANTHER" id="PTHR30055">
    <property type="entry name" value="HTH-TYPE TRANSCRIPTIONAL REGULATOR RUTR"/>
    <property type="match status" value="1"/>
</dbReference>
<protein>
    <recommendedName>
        <fullName evidence="6">HTH tetR-type domain-containing protein</fullName>
    </recommendedName>
</protein>
<dbReference type="InterPro" id="IPR001647">
    <property type="entry name" value="HTH_TetR"/>
</dbReference>
<sequence length="200" mass="21425">MPKRVDYDQRRREIGAALLRIADTRGLQAASMREVAAEAGVSLRLVQYYFRTKDELLLAGLGYLGEELSARVERHIPRPPTPRGMVTGTLTAVLPTDAEGRRLTRTYAAYYALALAEPKLAAQHGATYPDLLERFLANQIRSAQEAGDVDAAHDPATVAAGLLALTNGLGSSVLGGQRDGAAAQAILTYHLDGLFGGSRP</sequence>
<name>A0ABQ4CXS0_9ACTN</name>
<keyword evidence="8" id="KW-1185">Reference proteome</keyword>
<accession>A0ABQ4CXS0</accession>
<dbReference type="InterPro" id="IPR009057">
    <property type="entry name" value="Homeodomain-like_sf"/>
</dbReference>
<feature type="domain" description="HTH tetR-type" evidence="6">
    <location>
        <begin position="8"/>
        <end position="68"/>
    </location>
</feature>
<dbReference type="InterPro" id="IPR050109">
    <property type="entry name" value="HTH-type_TetR-like_transc_reg"/>
</dbReference>
<dbReference type="PROSITE" id="PS50977">
    <property type="entry name" value="HTH_TETR_2"/>
    <property type="match status" value="1"/>
</dbReference>
<dbReference type="Pfam" id="PF13977">
    <property type="entry name" value="TetR_C_6"/>
    <property type="match status" value="1"/>
</dbReference>
<proteinExistence type="predicted"/>
<evidence type="ECO:0000256" key="2">
    <source>
        <dbReference type="ARBA" id="ARBA00023015"/>
    </source>
</evidence>
<dbReference type="SUPFAM" id="SSF48498">
    <property type="entry name" value="Tetracyclin repressor-like, C-terminal domain"/>
    <property type="match status" value="1"/>
</dbReference>
<keyword evidence="4" id="KW-0804">Transcription</keyword>
<evidence type="ECO:0000256" key="3">
    <source>
        <dbReference type="ARBA" id="ARBA00023125"/>
    </source>
</evidence>
<evidence type="ECO:0000259" key="6">
    <source>
        <dbReference type="PROSITE" id="PS50977"/>
    </source>
</evidence>
<keyword evidence="3 5" id="KW-0238">DNA-binding</keyword>
<dbReference type="Pfam" id="PF00440">
    <property type="entry name" value="TetR_N"/>
    <property type="match status" value="1"/>
</dbReference>